<dbReference type="Pfam" id="PF04231">
    <property type="entry name" value="Endonuclease_1"/>
    <property type="match status" value="1"/>
</dbReference>
<feature type="chain" id="PRO_5018973546" evidence="4">
    <location>
        <begin position="19"/>
        <end position="229"/>
    </location>
</feature>
<protein>
    <submittedName>
        <fullName evidence="5">Deoxyribonuclease</fullName>
    </submittedName>
</protein>
<organism evidence="5 6">
    <name type="scientific">Motilimonas pumila</name>
    <dbReference type="NCBI Taxonomy" id="2303987"/>
    <lineage>
        <taxon>Bacteria</taxon>
        <taxon>Pseudomonadati</taxon>
        <taxon>Pseudomonadota</taxon>
        <taxon>Gammaproteobacteria</taxon>
        <taxon>Alteromonadales</taxon>
        <taxon>Alteromonadales genera incertae sedis</taxon>
        <taxon>Motilimonas</taxon>
    </lineage>
</organism>
<dbReference type="AlphaFoldDB" id="A0A418YAM9"/>
<accession>A0A418YAM9</accession>
<gene>
    <name evidence="5" type="ORF">D1Z90_17600</name>
</gene>
<keyword evidence="3" id="KW-0378">Hydrolase</keyword>
<dbReference type="SUPFAM" id="SSF54060">
    <property type="entry name" value="His-Me finger endonucleases"/>
    <property type="match status" value="1"/>
</dbReference>
<dbReference type="EMBL" id="QZCH01000031">
    <property type="protein sequence ID" value="RJG40013.1"/>
    <property type="molecule type" value="Genomic_DNA"/>
</dbReference>
<proteinExistence type="inferred from homology"/>
<dbReference type="InterPro" id="IPR007346">
    <property type="entry name" value="Endonuclease-I"/>
</dbReference>
<dbReference type="PANTHER" id="PTHR33607:SF2">
    <property type="entry name" value="ENDONUCLEASE-1"/>
    <property type="match status" value="1"/>
</dbReference>
<evidence type="ECO:0000256" key="1">
    <source>
        <dbReference type="ARBA" id="ARBA00006429"/>
    </source>
</evidence>
<keyword evidence="4" id="KW-0732">Signal</keyword>
<comment type="similarity">
    <text evidence="1">Belongs to the EndA/NucM nuclease family.</text>
</comment>
<evidence type="ECO:0000256" key="3">
    <source>
        <dbReference type="ARBA" id="ARBA00022801"/>
    </source>
</evidence>
<dbReference type="OrthoDB" id="9800417at2"/>
<reference evidence="5 6" key="1">
    <citation type="submission" date="2018-09" db="EMBL/GenBank/DDBJ databases">
        <authorList>
            <person name="Wang F."/>
        </authorList>
    </citation>
    <scope>NUCLEOTIDE SEQUENCE [LARGE SCALE GENOMIC DNA]</scope>
    <source>
        <strain evidence="5 6">PLHSC7-2</strain>
    </source>
</reference>
<dbReference type="GO" id="GO:0004518">
    <property type="term" value="F:nuclease activity"/>
    <property type="evidence" value="ECO:0007669"/>
    <property type="project" value="UniProtKB-KW"/>
</dbReference>
<sequence>MRSLTLVFILCWSSLASAEITSFRQAKKIAADIYQAHPLSFYCGCDIERQGKKLVPNLDSCGYQIRKQEKRASRIEWEHVMPAWEIGHQRQCWQNGGRKNCNKVDPEFKVMTADLHNLVPAIGEVNGDRSNYQFTESKLQPHQYGQCDMLVDFKNKKASPPDLQKGAIARIYLYMEQRYQIRISKQQKQLYQAWHKLYPVTPWECQRDTLIQAKQGNNNPFVASQCSGR</sequence>
<evidence type="ECO:0000256" key="4">
    <source>
        <dbReference type="SAM" id="SignalP"/>
    </source>
</evidence>
<dbReference type="Proteomes" id="UP000283255">
    <property type="component" value="Unassembled WGS sequence"/>
</dbReference>
<dbReference type="RefSeq" id="WP_119912111.1">
    <property type="nucleotide sequence ID" value="NZ_QZCH01000031.1"/>
</dbReference>
<dbReference type="InterPro" id="IPR044925">
    <property type="entry name" value="His-Me_finger_sf"/>
</dbReference>
<feature type="signal peptide" evidence="4">
    <location>
        <begin position="1"/>
        <end position="18"/>
    </location>
</feature>
<evidence type="ECO:0000313" key="5">
    <source>
        <dbReference type="EMBL" id="RJG40013.1"/>
    </source>
</evidence>
<keyword evidence="2" id="KW-0540">Nuclease</keyword>
<dbReference type="GO" id="GO:0016787">
    <property type="term" value="F:hydrolase activity"/>
    <property type="evidence" value="ECO:0007669"/>
    <property type="project" value="UniProtKB-KW"/>
</dbReference>
<reference evidence="5 6" key="2">
    <citation type="submission" date="2019-01" db="EMBL/GenBank/DDBJ databases">
        <title>Motilimonas pumilus sp. nov., isolated from the gut of sea cucumber (Apostichopus japonicus).</title>
        <authorList>
            <person name="Wang F.-Q."/>
            <person name="Ren L.-H."/>
            <person name="Lin Y.-W."/>
            <person name="Sun G.-H."/>
            <person name="Du Z.-J."/>
            <person name="Zhao J.-X."/>
            <person name="Liu X.-J."/>
            <person name="Liu L.-J."/>
        </authorList>
    </citation>
    <scope>NUCLEOTIDE SEQUENCE [LARGE SCALE GENOMIC DNA]</scope>
    <source>
        <strain evidence="5 6">PLHSC7-2</strain>
    </source>
</reference>
<evidence type="ECO:0000256" key="2">
    <source>
        <dbReference type="ARBA" id="ARBA00022722"/>
    </source>
</evidence>
<dbReference type="PANTHER" id="PTHR33607">
    <property type="entry name" value="ENDONUCLEASE-1"/>
    <property type="match status" value="1"/>
</dbReference>
<name>A0A418YAM9_9GAMM</name>
<evidence type="ECO:0000313" key="6">
    <source>
        <dbReference type="Proteomes" id="UP000283255"/>
    </source>
</evidence>
<keyword evidence="6" id="KW-1185">Reference proteome</keyword>
<comment type="caution">
    <text evidence="5">The sequence shown here is derived from an EMBL/GenBank/DDBJ whole genome shotgun (WGS) entry which is preliminary data.</text>
</comment>